<feature type="binding site" evidence="10">
    <location>
        <position position="186"/>
    </location>
    <ligand>
        <name>[4Fe-4S] cluster</name>
        <dbReference type="ChEBI" id="CHEBI:49883"/>
    </ligand>
</feature>
<keyword evidence="7 10" id="KW-0411">Iron-sulfur</keyword>
<dbReference type="GO" id="GO:0004519">
    <property type="term" value="F:endonuclease activity"/>
    <property type="evidence" value="ECO:0007669"/>
    <property type="project" value="UniProtKB-KW"/>
</dbReference>
<dbReference type="EC" id="4.2.99.18" evidence="10"/>
<keyword evidence="3 10" id="KW-0479">Metal-binding</keyword>
<feature type="binding site" evidence="10">
    <location>
        <position position="195"/>
    </location>
    <ligand>
        <name>[4Fe-4S] cluster</name>
        <dbReference type="ChEBI" id="CHEBI:49883"/>
    </ligand>
</feature>
<dbReference type="PROSITE" id="PS01155">
    <property type="entry name" value="ENDONUCLEASE_III_2"/>
    <property type="match status" value="1"/>
</dbReference>
<keyword evidence="4 10" id="KW-0227">DNA damage</keyword>
<dbReference type="InterPro" id="IPR011257">
    <property type="entry name" value="DNA_glycosylase"/>
</dbReference>
<dbReference type="NCBIfam" id="TIGR01083">
    <property type="entry name" value="nth"/>
    <property type="match status" value="1"/>
</dbReference>
<dbReference type="InterPro" id="IPR023170">
    <property type="entry name" value="HhH_base_excis_C"/>
</dbReference>
<dbReference type="InterPro" id="IPR003651">
    <property type="entry name" value="Endonuclease3_FeS-loop_motif"/>
</dbReference>
<organism evidence="12 13">
    <name type="scientific">Pseudonocardia alaniniphila</name>
    <dbReference type="NCBI Taxonomy" id="75291"/>
    <lineage>
        <taxon>Bacteria</taxon>
        <taxon>Bacillati</taxon>
        <taxon>Actinomycetota</taxon>
        <taxon>Actinomycetes</taxon>
        <taxon>Pseudonocardiales</taxon>
        <taxon>Pseudonocardiaceae</taxon>
        <taxon>Pseudonocardia</taxon>
    </lineage>
</organism>
<keyword evidence="12" id="KW-0540">Nuclease</keyword>
<keyword evidence="9 10" id="KW-0326">Glycosidase</keyword>
<dbReference type="PANTHER" id="PTHR10359:SF18">
    <property type="entry name" value="ENDONUCLEASE III"/>
    <property type="match status" value="1"/>
</dbReference>
<keyword evidence="5 10" id="KW-0378">Hydrolase</keyword>
<evidence type="ECO:0000256" key="8">
    <source>
        <dbReference type="ARBA" id="ARBA00023204"/>
    </source>
</evidence>
<dbReference type="SMART" id="SM00478">
    <property type="entry name" value="ENDO3c"/>
    <property type="match status" value="1"/>
</dbReference>
<feature type="binding site" evidence="10">
    <location>
        <position position="179"/>
    </location>
    <ligand>
        <name>[4Fe-4S] cluster</name>
        <dbReference type="ChEBI" id="CHEBI:49883"/>
    </ligand>
</feature>
<dbReference type="InterPro" id="IPR005759">
    <property type="entry name" value="Nth"/>
</dbReference>
<dbReference type="InterPro" id="IPR004036">
    <property type="entry name" value="Endonuclease-III-like_CS2"/>
</dbReference>
<keyword evidence="2 10" id="KW-0004">4Fe-4S</keyword>
<dbReference type="CDD" id="cd00056">
    <property type="entry name" value="ENDO3c"/>
    <property type="match status" value="1"/>
</dbReference>
<evidence type="ECO:0000256" key="2">
    <source>
        <dbReference type="ARBA" id="ARBA00022485"/>
    </source>
</evidence>
<gene>
    <name evidence="10 12" type="primary">nth</name>
    <name evidence="12" type="ORF">MMF94_36135</name>
</gene>
<dbReference type="Pfam" id="PF00633">
    <property type="entry name" value="HHH"/>
    <property type="match status" value="1"/>
</dbReference>
<feature type="binding site" evidence="10">
    <location>
        <position position="189"/>
    </location>
    <ligand>
        <name>[4Fe-4S] cluster</name>
        <dbReference type="ChEBI" id="CHEBI:49883"/>
    </ligand>
</feature>
<keyword evidence="13" id="KW-1185">Reference proteome</keyword>
<dbReference type="Pfam" id="PF00730">
    <property type="entry name" value="HhH-GPD"/>
    <property type="match status" value="1"/>
</dbReference>
<dbReference type="Pfam" id="PF10576">
    <property type="entry name" value="EndIII_4Fe-2S"/>
    <property type="match status" value="1"/>
</dbReference>
<dbReference type="PIRSF" id="PIRSF001435">
    <property type="entry name" value="Nth"/>
    <property type="match status" value="1"/>
</dbReference>
<evidence type="ECO:0000256" key="6">
    <source>
        <dbReference type="ARBA" id="ARBA00023004"/>
    </source>
</evidence>
<comment type="catalytic activity">
    <reaction evidence="10">
        <text>2'-deoxyribonucleotide-(2'-deoxyribose 5'-phosphate)-2'-deoxyribonucleotide-DNA = a 3'-end 2'-deoxyribonucleotide-(2,3-dehydro-2,3-deoxyribose 5'-phosphate)-DNA + a 5'-end 5'-phospho-2'-deoxyribonucleoside-DNA + H(+)</text>
        <dbReference type="Rhea" id="RHEA:66592"/>
        <dbReference type="Rhea" id="RHEA-COMP:13180"/>
        <dbReference type="Rhea" id="RHEA-COMP:16897"/>
        <dbReference type="Rhea" id="RHEA-COMP:17067"/>
        <dbReference type="ChEBI" id="CHEBI:15378"/>
        <dbReference type="ChEBI" id="CHEBI:136412"/>
        <dbReference type="ChEBI" id="CHEBI:157695"/>
        <dbReference type="ChEBI" id="CHEBI:167181"/>
        <dbReference type="EC" id="4.2.99.18"/>
    </reaction>
</comment>
<comment type="similarity">
    <text evidence="1 10">Belongs to the Nth/MutY family.</text>
</comment>
<comment type="cofactor">
    <cofactor evidence="10">
        <name>[4Fe-4S] cluster</name>
        <dbReference type="ChEBI" id="CHEBI:49883"/>
    </cofactor>
    <text evidence="10">Binds 1 [4Fe-4S] cluster.</text>
</comment>
<evidence type="ECO:0000313" key="13">
    <source>
        <dbReference type="Proteomes" id="UP001299970"/>
    </source>
</evidence>
<dbReference type="HAMAP" id="MF_00942">
    <property type="entry name" value="Nth"/>
    <property type="match status" value="1"/>
</dbReference>
<dbReference type="InterPro" id="IPR004035">
    <property type="entry name" value="Endouclease-III_FeS-bd_BS"/>
</dbReference>
<dbReference type="Proteomes" id="UP001299970">
    <property type="component" value="Unassembled WGS sequence"/>
</dbReference>
<dbReference type="InterPro" id="IPR003265">
    <property type="entry name" value="HhH-GPD_domain"/>
</dbReference>
<keyword evidence="10" id="KW-0456">Lyase</keyword>
<keyword evidence="12" id="KW-0255">Endonuclease</keyword>
<comment type="caution">
    <text evidence="12">The sequence shown here is derived from an EMBL/GenBank/DDBJ whole genome shotgun (WGS) entry which is preliminary data.</text>
</comment>
<reference evidence="12 13" key="1">
    <citation type="submission" date="2022-03" db="EMBL/GenBank/DDBJ databases">
        <title>Pseudonocardia alaer sp. nov., a novel actinomycete isolated from reed forest soil.</title>
        <authorList>
            <person name="Wang L."/>
        </authorList>
    </citation>
    <scope>NUCLEOTIDE SEQUENCE [LARGE SCALE GENOMIC DNA]</scope>
    <source>
        <strain evidence="12 13">Y-16303</strain>
    </source>
</reference>
<keyword evidence="8 10" id="KW-0234">DNA repair</keyword>
<dbReference type="SMART" id="SM00525">
    <property type="entry name" value="FES"/>
    <property type="match status" value="1"/>
</dbReference>
<keyword evidence="6 10" id="KW-0408">Iron</keyword>
<evidence type="ECO:0000256" key="10">
    <source>
        <dbReference type="HAMAP-Rule" id="MF_00942"/>
    </source>
</evidence>
<dbReference type="EMBL" id="JAKXMK010000040">
    <property type="protein sequence ID" value="MCH6171161.1"/>
    <property type="molecule type" value="Genomic_DNA"/>
</dbReference>
<evidence type="ECO:0000256" key="3">
    <source>
        <dbReference type="ARBA" id="ARBA00022723"/>
    </source>
</evidence>
<dbReference type="PROSITE" id="PS00764">
    <property type="entry name" value="ENDONUCLEASE_III_1"/>
    <property type="match status" value="1"/>
</dbReference>
<comment type="function">
    <text evidence="10">DNA repair enzyme that has both DNA N-glycosylase activity and AP-lyase activity. The DNA N-glycosylase activity releases various damaged pyrimidines from DNA by cleaving the N-glycosidic bond, leaving an AP (apurinic/apyrimidinic) site. The AP-lyase activity cleaves the phosphodiester bond 3' to the AP site by a beta-elimination, leaving a 3'-terminal unsaturated sugar and a product with a terminal 5'-phosphate.</text>
</comment>
<evidence type="ECO:0000256" key="1">
    <source>
        <dbReference type="ARBA" id="ARBA00008343"/>
    </source>
</evidence>
<evidence type="ECO:0000313" key="12">
    <source>
        <dbReference type="EMBL" id="MCH6171161.1"/>
    </source>
</evidence>
<sequence length="233" mass="25133">MIDVVAHAYPDARWELDFTTPLELAVATVLSARATDSRVNEVTPALFSRYRTAADYAHADRAELEDLIHPTGFFHNKASSLMGLGAAIEEKFGGEVPNTMDALVTLPGIGRKTANVILGNAFGVPGITVDTHFGRVVRRWRWTAEEDPANVEQAIGHLVPREQWTTLSNRVIVHGRRVCHSRNPACGVCPVRDDCPSFGAGPTDPDRAATLVTGPEKAHILALSGIVADPPDA</sequence>
<dbReference type="Gene3D" id="1.10.1670.10">
    <property type="entry name" value="Helix-hairpin-Helix base-excision DNA repair enzymes (C-terminal)"/>
    <property type="match status" value="1"/>
</dbReference>
<proteinExistence type="inferred from homology"/>
<dbReference type="InterPro" id="IPR000445">
    <property type="entry name" value="HhH_motif"/>
</dbReference>
<dbReference type="SUPFAM" id="SSF48150">
    <property type="entry name" value="DNA-glycosylase"/>
    <property type="match status" value="1"/>
</dbReference>
<evidence type="ECO:0000259" key="11">
    <source>
        <dbReference type="SMART" id="SM00478"/>
    </source>
</evidence>
<evidence type="ECO:0000256" key="9">
    <source>
        <dbReference type="ARBA" id="ARBA00023295"/>
    </source>
</evidence>
<dbReference type="Gene3D" id="1.10.340.30">
    <property type="entry name" value="Hypothetical protein, domain 2"/>
    <property type="match status" value="1"/>
</dbReference>
<protein>
    <recommendedName>
        <fullName evidence="10">Endonuclease III</fullName>
        <ecNumber evidence="10">4.2.99.18</ecNumber>
    </recommendedName>
    <alternativeName>
        <fullName evidence="10">DNA-(apurinic or apyrimidinic site) lyase</fullName>
    </alternativeName>
</protein>
<name>A0ABS9TRK3_9PSEU</name>
<feature type="domain" description="HhH-GPD" evidence="11">
    <location>
        <begin position="30"/>
        <end position="177"/>
    </location>
</feature>
<evidence type="ECO:0000256" key="4">
    <source>
        <dbReference type="ARBA" id="ARBA00022763"/>
    </source>
</evidence>
<accession>A0ABS9TRK3</accession>
<keyword evidence="10" id="KW-0238">DNA-binding</keyword>
<dbReference type="PANTHER" id="PTHR10359">
    <property type="entry name" value="A/G-SPECIFIC ADENINE GLYCOSYLASE/ENDONUCLEASE III"/>
    <property type="match status" value="1"/>
</dbReference>
<evidence type="ECO:0000256" key="5">
    <source>
        <dbReference type="ARBA" id="ARBA00022801"/>
    </source>
</evidence>
<evidence type="ECO:0000256" key="7">
    <source>
        <dbReference type="ARBA" id="ARBA00023014"/>
    </source>
</evidence>